<dbReference type="InterPro" id="IPR050647">
    <property type="entry name" value="Plant_LRR-RLKs"/>
</dbReference>
<dbReference type="InterPro" id="IPR000719">
    <property type="entry name" value="Prot_kinase_dom"/>
</dbReference>
<evidence type="ECO:0000256" key="7">
    <source>
        <dbReference type="ARBA" id="ARBA00022741"/>
    </source>
</evidence>
<comment type="subcellular location">
    <subcellularLocation>
        <location evidence="1">Membrane</location>
    </subcellularLocation>
</comment>
<dbReference type="InterPro" id="IPR011009">
    <property type="entry name" value="Kinase-like_dom_sf"/>
</dbReference>
<dbReference type="PROSITE" id="PS00107">
    <property type="entry name" value="PROTEIN_KINASE_ATP"/>
    <property type="match status" value="1"/>
</dbReference>
<comment type="similarity">
    <text evidence="2">Belongs to the protein kinase superfamily. Ser/Thr protein kinase family.</text>
</comment>
<protein>
    <recommendedName>
        <fullName evidence="16">Protein kinase domain-containing protein</fullName>
    </recommendedName>
</protein>
<feature type="domain" description="Protein kinase" evidence="16">
    <location>
        <begin position="415"/>
        <end position="643"/>
    </location>
</feature>
<evidence type="ECO:0000256" key="4">
    <source>
        <dbReference type="ARBA" id="ARBA00022679"/>
    </source>
</evidence>
<feature type="chain" id="PRO_5045397153" description="Protein kinase domain-containing protein" evidence="15">
    <location>
        <begin position="20"/>
        <end position="643"/>
    </location>
</feature>
<dbReference type="EMBL" id="JAYDYQ010002533">
    <property type="protein sequence ID" value="KAK4485885.1"/>
    <property type="molecule type" value="Genomic_DNA"/>
</dbReference>
<keyword evidence="8" id="KW-0418">Kinase</keyword>
<feature type="signal peptide" evidence="15">
    <location>
        <begin position="1"/>
        <end position="19"/>
    </location>
</feature>
<dbReference type="Pfam" id="PF13855">
    <property type="entry name" value="LRR_8"/>
    <property type="match status" value="1"/>
</dbReference>
<evidence type="ECO:0000256" key="8">
    <source>
        <dbReference type="ARBA" id="ARBA00022777"/>
    </source>
</evidence>
<dbReference type="InterPro" id="IPR017441">
    <property type="entry name" value="Protein_kinase_ATP_BS"/>
</dbReference>
<dbReference type="PANTHER" id="PTHR48056">
    <property type="entry name" value="LRR RECEPTOR-LIKE SERINE/THREONINE-PROTEIN KINASE-RELATED"/>
    <property type="match status" value="1"/>
</dbReference>
<evidence type="ECO:0000256" key="12">
    <source>
        <dbReference type="ARBA" id="ARBA00023180"/>
    </source>
</evidence>
<feature type="transmembrane region" description="Helical" evidence="14">
    <location>
        <begin position="349"/>
        <end position="371"/>
    </location>
</feature>
<dbReference type="PROSITE" id="PS50011">
    <property type="entry name" value="PROTEIN_KINASE_DOM"/>
    <property type="match status" value="1"/>
</dbReference>
<evidence type="ECO:0000313" key="17">
    <source>
        <dbReference type="EMBL" id="KAK4485885.1"/>
    </source>
</evidence>
<dbReference type="Pfam" id="PF00560">
    <property type="entry name" value="LRR_1"/>
    <property type="match status" value="3"/>
</dbReference>
<proteinExistence type="inferred from homology"/>
<dbReference type="InterPro" id="IPR032675">
    <property type="entry name" value="LRR_dom_sf"/>
</dbReference>
<dbReference type="Pfam" id="PF00069">
    <property type="entry name" value="Pkinase"/>
    <property type="match status" value="1"/>
</dbReference>
<keyword evidence="11 14" id="KW-0472">Membrane</keyword>
<organism evidence="17 18">
    <name type="scientific">Penstemon davidsonii</name>
    <dbReference type="NCBI Taxonomy" id="160366"/>
    <lineage>
        <taxon>Eukaryota</taxon>
        <taxon>Viridiplantae</taxon>
        <taxon>Streptophyta</taxon>
        <taxon>Embryophyta</taxon>
        <taxon>Tracheophyta</taxon>
        <taxon>Spermatophyta</taxon>
        <taxon>Magnoliopsida</taxon>
        <taxon>eudicotyledons</taxon>
        <taxon>Gunneridae</taxon>
        <taxon>Pentapetalae</taxon>
        <taxon>asterids</taxon>
        <taxon>lamiids</taxon>
        <taxon>Lamiales</taxon>
        <taxon>Plantaginaceae</taxon>
        <taxon>Cheloneae</taxon>
        <taxon>Penstemon</taxon>
    </lineage>
</organism>
<keyword evidence="18" id="KW-1185">Reference proteome</keyword>
<evidence type="ECO:0000256" key="13">
    <source>
        <dbReference type="PROSITE-ProRule" id="PRU10141"/>
    </source>
</evidence>
<keyword evidence="9 13" id="KW-0067">ATP-binding</keyword>
<evidence type="ECO:0000256" key="2">
    <source>
        <dbReference type="ARBA" id="ARBA00008684"/>
    </source>
</evidence>
<dbReference type="InterPro" id="IPR003591">
    <property type="entry name" value="Leu-rich_rpt_typical-subtyp"/>
</dbReference>
<evidence type="ECO:0000256" key="5">
    <source>
        <dbReference type="ARBA" id="ARBA00022692"/>
    </source>
</evidence>
<dbReference type="SMART" id="SM00369">
    <property type="entry name" value="LRR_TYP"/>
    <property type="match status" value="5"/>
</dbReference>
<dbReference type="Proteomes" id="UP001291926">
    <property type="component" value="Unassembled WGS sequence"/>
</dbReference>
<evidence type="ECO:0000256" key="3">
    <source>
        <dbReference type="ARBA" id="ARBA00022614"/>
    </source>
</evidence>
<comment type="caution">
    <text evidence="17">The sequence shown here is derived from an EMBL/GenBank/DDBJ whole genome shotgun (WGS) entry which is preliminary data.</text>
</comment>
<dbReference type="Gene3D" id="3.80.10.10">
    <property type="entry name" value="Ribonuclease Inhibitor"/>
    <property type="match status" value="3"/>
</dbReference>
<dbReference type="PROSITE" id="PS00108">
    <property type="entry name" value="PROTEIN_KINASE_ST"/>
    <property type="match status" value="1"/>
</dbReference>
<keyword evidence="10 14" id="KW-1133">Transmembrane helix</keyword>
<evidence type="ECO:0000256" key="1">
    <source>
        <dbReference type="ARBA" id="ARBA00004370"/>
    </source>
</evidence>
<keyword evidence="12" id="KW-0325">Glycoprotein</keyword>
<dbReference type="SMART" id="SM00220">
    <property type="entry name" value="S_TKc"/>
    <property type="match status" value="1"/>
</dbReference>
<keyword evidence="5 14" id="KW-0812">Transmembrane</keyword>
<dbReference type="InterPro" id="IPR008271">
    <property type="entry name" value="Ser/Thr_kinase_AS"/>
</dbReference>
<evidence type="ECO:0000256" key="10">
    <source>
        <dbReference type="ARBA" id="ARBA00022989"/>
    </source>
</evidence>
<keyword evidence="3" id="KW-0433">Leucine-rich repeat</keyword>
<dbReference type="Gene3D" id="1.10.510.10">
    <property type="entry name" value="Transferase(Phosphotransferase) domain 1"/>
    <property type="match status" value="1"/>
</dbReference>
<dbReference type="Pfam" id="PF08263">
    <property type="entry name" value="LRRNT_2"/>
    <property type="match status" value="1"/>
</dbReference>
<evidence type="ECO:0000256" key="9">
    <source>
        <dbReference type="ARBA" id="ARBA00022840"/>
    </source>
</evidence>
<evidence type="ECO:0000256" key="14">
    <source>
        <dbReference type="SAM" id="Phobius"/>
    </source>
</evidence>
<feature type="binding site" evidence="13">
    <location>
        <position position="445"/>
    </location>
    <ligand>
        <name>ATP</name>
        <dbReference type="ChEBI" id="CHEBI:30616"/>
    </ligand>
</feature>
<name>A0ABR0D9I3_9LAMI</name>
<evidence type="ECO:0000313" key="18">
    <source>
        <dbReference type="Proteomes" id="UP001291926"/>
    </source>
</evidence>
<dbReference type="SUPFAM" id="SSF52058">
    <property type="entry name" value="L domain-like"/>
    <property type="match status" value="1"/>
</dbReference>
<dbReference type="InterPro" id="IPR013210">
    <property type="entry name" value="LRR_N_plant-typ"/>
</dbReference>
<keyword evidence="6" id="KW-0677">Repeat</keyword>
<reference evidence="17 18" key="1">
    <citation type="journal article" date="2023" name="bioRxiv">
        <title>Genome report: Whole genome sequence and annotation of Penstemon davidsonii.</title>
        <authorList>
            <person name="Ostevik K.L."/>
            <person name="Alabady M."/>
            <person name="Zhang M."/>
            <person name="Rausher M.D."/>
        </authorList>
    </citation>
    <scope>NUCLEOTIDE SEQUENCE [LARGE SCALE GENOMIC DNA]</scope>
    <source>
        <strain evidence="17">DNT005</strain>
        <tissue evidence="17">Whole leaf</tissue>
    </source>
</reference>
<keyword evidence="4" id="KW-0808">Transferase</keyword>
<dbReference type="SUPFAM" id="SSF56112">
    <property type="entry name" value="Protein kinase-like (PK-like)"/>
    <property type="match status" value="1"/>
</dbReference>
<evidence type="ECO:0000256" key="11">
    <source>
        <dbReference type="ARBA" id="ARBA00023136"/>
    </source>
</evidence>
<dbReference type="PANTHER" id="PTHR48056:SF29">
    <property type="entry name" value="RECEPTOR-LIKE PROTEIN KINASE HSL1"/>
    <property type="match status" value="1"/>
</dbReference>
<evidence type="ECO:0000259" key="16">
    <source>
        <dbReference type="PROSITE" id="PS50011"/>
    </source>
</evidence>
<keyword evidence="7 13" id="KW-0547">Nucleotide-binding</keyword>
<dbReference type="InterPro" id="IPR001611">
    <property type="entry name" value="Leu-rich_rpt"/>
</dbReference>
<evidence type="ECO:0000256" key="6">
    <source>
        <dbReference type="ARBA" id="ARBA00022737"/>
    </source>
</evidence>
<accession>A0ABR0D9I3</accession>
<evidence type="ECO:0000256" key="15">
    <source>
        <dbReference type="SAM" id="SignalP"/>
    </source>
</evidence>
<keyword evidence="15" id="KW-0732">Signal</keyword>
<gene>
    <name evidence="17" type="ORF">RD792_008536</name>
</gene>
<sequence length="643" mass="72243">MAPLYLFFLLTTLYVQTNSHQISYEQTLLLSLKQHWNNPPSLNTWRNSQSSPCDWPEVECTSGAVTGLYLSEKKINGTIPISICYLGNLISINLSNNNISGNIPSTLYNCSSLRRLDLSMNVLSGTIPGELFLMKRLVSLNINGNRLYGEIPRKIESGGLEIIDLSDNLLSGVIPDDVKNLKNLIQLNLSMNSFSGSIPMGVFHNHQLYYLSLAYNNLSGELPENLDLFSLRELNLSHNNLHGKIPEKIGGLHTLSSLDLSENQLTGNLTENVFNLGSIAVLKLCSNKLLGKIPYEFVNQAFNENCLDFSNLCSDNRTMKLPGCPSDFCSDYRIERYLNCNPHTSDKHFIITMIFIIGCGVVGFVVFCYLARKCWKMRSKMFRHSVSNLKNSEKGWKMIQFQKLDFDKEVILSSLTEDNIIGNGGSGKVYRVKINQTGNNIVAVKSIWNDSKSDQRLEKEFLAEIQTLGNIRHYNIVKLLCYISGENMKLLVYQYFENKSLDQWLHGKKREILPVYNSSTVVLNWPVRLHIAIGVAQGLCYMHHDCSPPIIHRDIKSSNILLDSEFNAKIADFGLAKMLLRHGEPETASSVAGTFGYIAPEYAYTTKVSVKSDVYSFGVVLLELTTGRKAINGNDHMNLAGWA</sequence>